<keyword evidence="2 10" id="KW-0808">Transferase</keyword>
<keyword evidence="3" id="KW-0479">Metal-binding</keyword>
<dbReference type="OrthoDB" id="6921389at2759"/>
<dbReference type="Pfam" id="PF00348">
    <property type="entry name" value="polyprenyl_synt"/>
    <property type="match status" value="1"/>
</dbReference>
<dbReference type="SFLD" id="SFLDS00005">
    <property type="entry name" value="Isoprenoid_Synthase_Type_I"/>
    <property type="match status" value="1"/>
</dbReference>
<accession>A0A8G1RQS6</accession>
<evidence type="ECO:0000313" key="11">
    <source>
        <dbReference type="EMBL" id="RAK76598.1"/>
    </source>
</evidence>
<dbReference type="PROSITE" id="PS00444">
    <property type="entry name" value="POLYPRENYL_SYNTHASE_2"/>
    <property type="match status" value="1"/>
</dbReference>
<comment type="pathway">
    <text evidence="1">Secondary metabolite biosynthesis; terpenoid biosynthesis.</text>
</comment>
<evidence type="ECO:0000256" key="7">
    <source>
        <dbReference type="ARBA" id="ARBA00023268"/>
    </source>
</evidence>
<dbReference type="Gene3D" id="1.10.600.10">
    <property type="entry name" value="Farnesyl Diphosphate Synthase"/>
    <property type="match status" value="1"/>
</dbReference>
<dbReference type="PANTHER" id="PTHR12001:SF72">
    <property type="entry name" value="THIJ_PFPI FAMILY PROTEIN (AFU_ORTHOLOGUE AFUA_3G01210)-RELATED"/>
    <property type="match status" value="1"/>
</dbReference>
<evidence type="ECO:0000313" key="12">
    <source>
        <dbReference type="Proteomes" id="UP000249789"/>
    </source>
</evidence>
<proteinExistence type="inferred from homology"/>
<dbReference type="RefSeq" id="XP_040800608.1">
    <property type="nucleotide sequence ID" value="XM_040941352.1"/>
</dbReference>
<dbReference type="GO" id="GO:0004659">
    <property type="term" value="F:prenyltransferase activity"/>
    <property type="evidence" value="ECO:0007669"/>
    <property type="project" value="InterPro"/>
</dbReference>
<sequence>MDANTQALDAPKEYISSLPSKNVRVMLLAALNVWFHLPAAMLAGLTEVVNQLHNASLILDDIQDQSPLRRGQAATHMVFGVGQSTNTATFMIVETFQKVDLLVRGQAQEIMHTGLKSLFTGQSWDLDWKERNYCPTREQYLEMVAGKTGALFQLISRLMFCLAGSGSAILPANPHPQEEQESLVEKFDRFMNELGLYFQVRDDYRNLKDTSYTAQKGFCEDLDEGKFSYPVVMCCEINYVFKRPFLELFGRLKYRKGGMEFEDKMKVLAMLDKSGAMKATEVAIKAWEEKLMEMVTDLEKAFGSTNSSLREILMKLAA</sequence>
<evidence type="ECO:0000256" key="5">
    <source>
        <dbReference type="ARBA" id="ARBA00023229"/>
    </source>
</evidence>
<evidence type="ECO:0000256" key="6">
    <source>
        <dbReference type="ARBA" id="ARBA00023239"/>
    </source>
</evidence>
<gene>
    <name evidence="11" type="ORF">BO72DRAFT_379636</name>
</gene>
<dbReference type="GeneID" id="63858685"/>
<dbReference type="VEuPathDB" id="FungiDB:BO72DRAFT_379636"/>
<dbReference type="PROSITE" id="PS00723">
    <property type="entry name" value="POLYPRENYL_SYNTHASE_1"/>
    <property type="match status" value="1"/>
</dbReference>
<dbReference type="InterPro" id="IPR033749">
    <property type="entry name" value="Polyprenyl_synt_CS"/>
</dbReference>
<evidence type="ECO:0000256" key="3">
    <source>
        <dbReference type="ARBA" id="ARBA00022723"/>
    </source>
</evidence>
<dbReference type="SUPFAM" id="SSF48576">
    <property type="entry name" value="Terpenoid synthases"/>
    <property type="match status" value="1"/>
</dbReference>
<evidence type="ECO:0000256" key="2">
    <source>
        <dbReference type="ARBA" id="ARBA00022679"/>
    </source>
</evidence>
<name>A0A8G1RQS6_9EURO</name>
<comment type="similarity">
    <text evidence="9">In the N-terminal section; belongs to the terpene synthase family.</text>
</comment>
<dbReference type="GO" id="GO:0008299">
    <property type="term" value="P:isoprenoid biosynthetic process"/>
    <property type="evidence" value="ECO:0007669"/>
    <property type="project" value="UniProtKB-KW"/>
</dbReference>
<keyword evidence="5" id="KW-0414">Isoprene biosynthesis</keyword>
<dbReference type="PANTHER" id="PTHR12001">
    <property type="entry name" value="GERANYLGERANYL PYROPHOSPHATE SYNTHASE"/>
    <property type="match status" value="1"/>
</dbReference>
<evidence type="ECO:0000256" key="1">
    <source>
        <dbReference type="ARBA" id="ARBA00004721"/>
    </source>
</evidence>
<keyword evidence="12" id="KW-1185">Reference proteome</keyword>
<evidence type="ECO:0000256" key="4">
    <source>
        <dbReference type="ARBA" id="ARBA00022842"/>
    </source>
</evidence>
<reference evidence="11 12" key="1">
    <citation type="submission" date="2018-02" db="EMBL/GenBank/DDBJ databases">
        <title>The genomes of Aspergillus section Nigri reveals drivers in fungal speciation.</title>
        <authorList>
            <consortium name="DOE Joint Genome Institute"/>
            <person name="Vesth T.C."/>
            <person name="Nybo J."/>
            <person name="Theobald S."/>
            <person name="Brandl J."/>
            <person name="Frisvad J.C."/>
            <person name="Nielsen K.F."/>
            <person name="Lyhne E.K."/>
            <person name="Kogle M.E."/>
            <person name="Kuo A."/>
            <person name="Riley R."/>
            <person name="Clum A."/>
            <person name="Nolan M."/>
            <person name="Lipzen A."/>
            <person name="Salamov A."/>
            <person name="Henrissat B."/>
            <person name="Wiebenga A."/>
            <person name="De vries R.P."/>
            <person name="Grigoriev I.V."/>
            <person name="Mortensen U.H."/>
            <person name="Andersen M.R."/>
            <person name="Baker S.E."/>
        </authorList>
    </citation>
    <scope>NUCLEOTIDE SEQUENCE [LARGE SCALE GENOMIC DNA]</scope>
    <source>
        <strain evidence="11 12">CBS 313.89</strain>
    </source>
</reference>
<keyword evidence="4" id="KW-0460">Magnesium</keyword>
<evidence type="ECO:0000256" key="8">
    <source>
        <dbReference type="ARBA" id="ARBA00038363"/>
    </source>
</evidence>
<dbReference type="GO" id="GO:0016829">
    <property type="term" value="F:lyase activity"/>
    <property type="evidence" value="ECO:0007669"/>
    <property type="project" value="UniProtKB-KW"/>
</dbReference>
<dbReference type="InterPro" id="IPR008949">
    <property type="entry name" value="Isoprenoid_synthase_dom_sf"/>
</dbReference>
<evidence type="ECO:0000256" key="9">
    <source>
        <dbReference type="ARBA" id="ARBA00038372"/>
    </source>
</evidence>
<dbReference type="AlphaFoldDB" id="A0A8G1RQS6"/>
<organism evidence="11 12">
    <name type="scientific">Aspergillus fijiensis CBS 313.89</name>
    <dbReference type="NCBI Taxonomy" id="1448319"/>
    <lineage>
        <taxon>Eukaryota</taxon>
        <taxon>Fungi</taxon>
        <taxon>Dikarya</taxon>
        <taxon>Ascomycota</taxon>
        <taxon>Pezizomycotina</taxon>
        <taxon>Eurotiomycetes</taxon>
        <taxon>Eurotiomycetidae</taxon>
        <taxon>Eurotiales</taxon>
        <taxon>Aspergillaceae</taxon>
        <taxon>Aspergillus</taxon>
    </lineage>
</organism>
<keyword evidence="6" id="KW-0456">Lyase</keyword>
<evidence type="ECO:0000256" key="10">
    <source>
        <dbReference type="RuleBase" id="RU004466"/>
    </source>
</evidence>
<dbReference type="GO" id="GO:0043386">
    <property type="term" value="P:mycotoxin biosynthetic process"/>
    <property type="evidence" value="ECO:0007669"/>
    <property type="project" value="UniProtKB-ARBA"/>
</dbReference>
<dbReference type="Proteomes" id="UP000249789">
    <property type="component" value="Unassembled WGS sequence"/>
</dbReference>
<keyword evidence="7" id="KW-0511">Multifunctional enzyme</keyword>
<comment type="similarity">
    <text evidence="10">Belongs to the FPP/GGPP synthase family.</text>
</comment>
<protein>
    <submittedName>
        <fullName evidence="11">Terpenoid synthase</fullName>
    </submittedName>
</protein>
<dbReference type="EMBL" id="KZ824648">
    <property type="protein sequence ID" value="RAK76598.1"/>
    <property type="molecule type" value="Genomic_DNA"/>
</dbReference>
<dbReference type="GO" id="GO:0046165">
    <property type="term" value="P:alcohol biosynthetic process"/>
    <property type="evidence" value="ECO:0007669"/>
    <property type="project" value="UniProtKB-ARBA"/>
</dbReference>
<dbReference type="GO" id="GO:0046872">
    <property type="term" value="F:metal ion binding"/>
    <property type="evidence" value="ECO:0007669"/>
    <property type="project" value="UniProtKB-KW"/>
</dbReference>
<comment type="similarity">
    <text evidence="8">In the C-terminal section; belongs to the FPP/GGPP synthase family.</text>
</comment>
<dbReference type="InterPro" id="IPR000092">
    <property type="entry name" value="Polyprenyl_synt"/>
</dbReference>